<organism evidence="3 4">
    <name type="scientific">Quillaja saponaria</name>
    <name type="common">Soap bark tree</name>
    <dbReference type="NCBI Taxonomy" id="32244"/>
    <lineage>
        <taxon>Eukaryota</taxon>
        <taxon>Viridiplantae</taxon>
        <taxon>Streptophyta</taxon>
        <taxon>Embryophyta</taxon>
        <taxon>Tracheophyta</taxon>
        <taxon>Spermatophyta</taxon>
        <taxon>Magnoliopsida</taxon>
        <taxon>eudicotyledons</taxon>
        <taxon>Gunneridae</taxon>
        <taxon>Pentapetalae</taxon>
        <taxon>rosids</taxon>
        <taxon>fabids</taxon>
        <taxon>Fabales</taxon>
        <taxon>Quillajaceae</taxon>
        <taxon>Quillaja</taxon>
    </lineage>
</organism>
<dbReference type="InterPro" id="IPR057012">
    <property type="entry name" value="ULT1/2_Znf"/>
</dbReference>
<feature type="domain" description="ULTRAPETALA1/2 zinc finger" evidence="2">
    <location>
        <begin position="60"/>
        <end position="160"/>
    </location>
</feature>
<proteinExistence type="predicted"/>
<dbReference type="InterPro" id="IPR020533">
    <property type="entry name" value="Developmental_reg_ULTRAPETALA"/>
</dbReference>
<comment type="caution">
    <text evidence="3">The sequence shown here is derived from an EMBL/GenBank/DDBJ whole genome shotgun (WGS) entry which is preliminary data.</text>
</comment>
<sequence>MTLDQFEKHAGKEGARDWKSSIWVHINDEKVPLKKAKLLQYYKHYSNVANWTSYRKRVYHRDEFVTCSTCKTRRRFHLGTNKELRTYHDAAINQSWTCADWPYDKITCSDDKKKDSRKFCKIYRGCPLSPTCSGCPKCKCSGCVRCRFLDCKCLSCISFMHHAKP</sequence>
<name>A0AAD7QHT4_QUISA</name>
<dbReference type="GO" id="GO:0005634">
    <property type="term" value="C:nucleus"/>
    <property type="evidence" value="ECO:0007669"/>
    <property type="project" value="TreeGrafter"/>
</dbReference>
<protein>
    <submittedName>
        <fullName evidence="3">Protein ULTRAPETALA 1-like protein</fullName>
    </submittedName>
</protein>
<evidence type="ECO:0000259" key="1">
    <source>
        <dbReference type="Pfam" id="PF23292"/>
    </source>
</evidence>
<evidence type="ECO:0000259" key="2">
    <source>
        <dbReference type="Pfam" id="PF23293"/>
    </source>
</evidence>
<accession>A0AAD7QHT4</accession>
<gene>
    <name evidence="3" type="ORF">O6P43_000921</name>
</gene>
<dbReference type="PANTHER" id="PTHR34053">
    <property type="entry name" value="PROTEIN ULTRAPETALA 1"/>
    <property type="match status" value="1"/>
</dbReference>
<keyword evidence="4" id="KW-1185">Reference proteome</keyword>
<dbReference type="KEGG" id="qsa:O6P43_000921"/>
<reference evidence="3 4" key="1">
    <citation type="journal article" date="2023" name="Science">
        <title>Elucidation of the pathway for biosynthesis of saponin adjuvants from the soapbark tree.</title>
        <authorList>
            <person name="Reed J."/>
            <person name="Orme A."/>
            <person name="El-Demerdash A."/>
            <person name="Owen C."/>
            <person name="Martin L.B.B."/>
            <person name="Misra R.C."/>
            <person name="Kikuchi S."/>
            <person name="Rejzek M."/>
            <person name="Martin A.C."/>
            <person name="Harkess A."/>
            <person name="Leebens-Mack J."/>
            <person name="Louveau T."/>
            <person name="Stephenson M.J."/>
            <person name="Osbourn A."/>
        </authorList>
    </citation>
    <scope>NUCLEOTIDE SEQUENCE [LARGE SCALE GENOMIC DNA]</scope>
    <source>
        <strain evidence="3">S10</strain>
    </source>
</reference>
<dbReference type="PANTHER" id="PTHR34053:SF2">
    <property type="entry name" value="SAND DOMAIN-CONTAINING PROTEIN"/>
    <property type="match status" value="1"/>
</dbReference>
<evidence type="ECO:0000313" key="3">
    <source>
        <dbReference type="EMBL" id="KAJ7981692.1"/>
    </source>
</evidence>
<dbReference type="AlphaFoldDB" id="A0AAD7QHT4"/>
<dbReference type="Pfam" id="PF23292">
    <property type="entry name" value="SAND_ULT1"/>
    <property type="match status" value="1"/>
</dbReference>
<dbReference type="Proteomes" id="UP001163823">
    <property type="component" value="Chromosome 1"/>
</dbReference>
<evidence type="ECO:0000313" key="4">
    <source>
        <dbReference type="Proteomes" id="UP001163823"/>
    </source>
</evidence>
<feature type="domain" description="ULTRAPETALA1/2 SAND" evidence="1">
    <location>
        <begin position="1"/>
        <end position="42"/>
    </location>
</feature>
<dbReference type="Pfam" id="PF23293">
    <property type="entry name" value="zf_ULT1"/>
    <property type="match status" value="1"/>
</dbReference>
<dbReference type="EMBL" id="JARAOO010000001">
    <property type="protein sequence ID" value="KAJ7981692.1"/>
    <property type="molecule type" value="Genomic_DNA"/>
</dbReference>
<dbReference type="GO" id="GO:0005829">
    <property type="term" value="C:cytosol"/>
    <property type="evidence" value="ECO:0007669"/>
    <property type="project" value="TreeGrafter"/>
</dbReference>
<dbReference type="InterPro" id="IPR057011">
    <property type="entry name" value="ULT1/2_SAND"/>
</dbReference>